<comment type="caution">
    <text evidence="2">The sequence shown here is derived from an EMBL/GenBank/DDBJ whole genome shotgun (WGS) entry which is preliminary data.</text>
</comment>
<evidence type="ECO:0000313" key="2">
    <source>
        <dbReference type="EMBL" id="SGY86765.1"/>
    </source>
</evidence>
<feature type="transmembrane region" description="Helical" evidence="1">
    <location>
        <begin position="12"/>
        <end position="32"/>
    </location>
</feature>
<keyword evidence="1" id="KW-0812">Transmembrane</keyword>
<evidence type="ECO:0000256" key="1">
    <source>
        <dbReference type="SAM" id="Phobius"/>
    </source>
</evidence>
<gene>
    <name evidence="2" type="ORF">MT2528_1119</name>
</gene>
<organism evidence="2 3">
    <name type="scientific">Moritella viscosa</name>
    <dbReference type="NCBI Taxonomy" id="80854"/>
    <lineage>
        <taxon>Bacteria</taxon>
        <taxon>Pseudomonadati</taxon>
        <taxon>Pseudomonadota</taxon>
        <taxon>Gammaproteobacteria</taxon>
        <taxon>Alteromonadales</taxon>
        <taxon>Moritellaceae</taxon>
        <taxon>Moritella</taxon>
    </lineage>
</organism>
<keyword evidence="1" id="KW-0472">Membrane</keyword>
<dbReference type="EMBL" id="FPLJ01000031">
    <property type="protein sequence ID" value="SGY86765.1"/>
    <property type="molecule type" value="Genomic_DNA"/>
</dbReference>
<sequence>MATLTKRTMLTLRNLGAVAFGVFNQQSMVLLIGGDVSWNVML</sequence>
<keyword evidence="1" id="KW-1133">Transmembrane helix</keyword>
<name>A0ABY1H9E4_9GAMM</name>
<dbReference type="Proteomes" id="UP000182660">
    <property type="component" value="Unassembled WGS sequence"/>
</dbReference>
<reference evidence="2 3" key="1">
    <citation type="submission" date="2016-11" db="EMBL/GenBank/DDBJ databases">
        <authorList>
            <person name="Klemetsen T."/>
        </authorList>
    </citation>
    <scope>NUCLEOTIDE SEQUENCE [LARGE SCALE GENOMIC DNA]</scope>
    <source>
        <strain evidence="2">MT 2528</strain>
    </source>
</reference>
<proteinExistence type="predicted"/>
<keyword evidence="3" id="KW-1185">Reference proteome</keyword>
<accession>A0ABY1H9E4</accession>
<evidence type="ECO:0000313" key="3">
    <source>
        <dbReference type="Proteomes" id="UP000182660"/>
    </source>
</evidence>
<protein>
    <submittedName>
        <fullName evidence="2">Uncharacterized protein</fullName>
    </submittedName>
</protein>